<comment type="cofactor">
    <cofactor evidence="1">
        <name>FMN</name>
        <dbReference type="ChEBI" id="CHEBI:58210"/>
    </cofactor>
</comment>
<evidence type="ECO:0000256" key="1">
    <source>
        <dbReference type="ARBA" id="ARBA00001917"/>
    </source>
</evidence>
<comment type="caution">
    <text evidence="9">The sequence shown here is derived from an EMBL/GenBank/DDBJ whole genome shotgun (WGS) entry which is preliminary data.</text>
</comment>
<keyword evidence="5" id="KW-0521">NADP</keyword>
<dbReference type="CDD" id="cd02135">
    <property type="entry name" value="YdjA-like"/>
    <property type="match status" value="1"/>
</dbReference>
<comment type="similarity">
    <text evidence="2">Belongs to the nitroreductase family.</text>
</comment>
<sequence length="189" mass="21695">MTLAEAILSRRTIFQFKPGPVPKAVIEKILSFGIWAPNHLLTEPWRFTVIGERTKRILADRYRQIQMDRTPAHVDPENRAKIGEAGHKKFMSKPTILAVSCLQEGDEQRRREDYAAACCAMQNVQLAAWDLGVGMQWSTGPITMERATYDLLGIDPEKEYLIGFYYVGYPDEVPKPRRKPFSEVVRWTP</sequence>
<evidence type="ECO:0000256" key="3">
    <source>
        <dbReference type="ARBA" id="ARBA00022630"/>
    </source>
</evidence>
<dbReference type="PANTHER" id="PTHR43821">
    <property type="entry name" value="NAD(P)H NITROREDUCTASE YDJA-RELATED"/>
    <property type="match status" value="1"/>
</dbReference>
<evidence type="ECO:0000256" key="7">
    <source>
        <dbReference type="ARBA" id="ARBA00023027"/>
    </source>
</evidence>
<dbReference type="Pfam" id="PF00881">
    <property type="entry name" value="Nitroreductase"/>
    <property type="match status" value="1"/>
</dbReference>
<evidence type="ECO:0000313" key="10">
    <source>
        <dbReference type="Proteomes" id="UP000178606"/>
    </source>
</evidence>
<keyword evidence="7" id="KW-0520">NAD</keyword>
<feature type="domain" description="Nitroreductase" evidence="8">
    <location>
        <begin position="7"/>
        <end position="169"/>
    </location>
</feature>
<dbReference type="EMBL" id="MFKF01000366">
    <property type="protein sequence ID" value="OGG45793.1"/>
    <property type="molecule type" value="Genomic_DNA"/>
</dbReference>
<evidence type="ECO:0000256" key="6">
    <source>
        <dbReference type="ARBA" id="ARBA00023002"/>
    </source>
</evidence>
<dbReference type="InterPro" id="IPR052530">
    <property type="entry name" value="NAD(P)H_nitroreductase"/>
</dbReference>
<dbReference type="Proteomes" id="UP000178606">
    <property type="component" value="Unassembled WGS sequence"/>
</dbReference>
<keyword evidence="3" id="KW-0285">Flavoprotein</keyword>
<dbReference type="InterPro" id="IPR026021">
    <property type="entry name" value="YdjA-like"/>
</dbReference>
<dbReference type="InterPro" id="IPR000415">
    <property type="entry name" value="Nitroreductase-like"/>
</dbReference>
<dbReference type="InterPro" id="IPR029479">
    <property type="entry name" value="Nitroreductase"/>
</dbReference>
<dbReference type="Gene3D" id="3.40.109.10">
    <property type="entry name" value="NADH Oxidase"/>
    <property type="match status" value="1"/>
</dbReference>
<evidence type="ECO:0000259" key="8">
    <source>
        <dbReference type="Pfam" id="PF00881"/>
    </source>
</evidence>
<evidence type="ECO:0000313" key="9">
    <source>
        <dbReference type="EMBL" id="OGG45793.1"/>
    </source>
</evidence>
<dbReference type="PANTHER" id="PTHR43821:SF1">
    <property type="entry name" value="NAD(P)H NITROREDUCTASE YDJA-RELATED"/>
    <property type="match status" value="1"/>
</dbReference>
<dbReference type="GO" id="GO:0016491">
    <property type="term" value="F:oxidoreductase activity"/>
    <property type="evidence" value="ECO:0007669"/>
    <property type="project" value="UniProtKB-KW"/>
</dbReference>
<keyword evidence="4" id="KW-0288">FMN</keyword>
<dbReference type="SUPFAM" id="SSF55469">
    <property type="entry name" value="FMN-dependent nitroreductase-like"/>
    <property type="match status" value="1"/>
</dbReference>
<evidence type="ECO:0000256" key="2">
    <source>
        <dbReference type="ARBA" id="ARBA00007118"/>
    </source>
</evidence>
<dbReference type="AlphaFoldDB" id="A0A1F6C9E2"/>
<reference evidence="9 10" key="1">
    <citation type="journal article" date="2016" name="Nat. Commun.">
        <title>Thousands of microbial genomes shed light on interconnected biogeochemical processes in an aquifer system.</title>
        <authorList>
            <person name="Anantharaman K."/>
            <person name="Brown C.T."/>
            <person name="Hug L.A."/>
            <person name="Sharon I."/>
            <person name="Castelle C.J."/>
            <person name="Probst A.J."/>
            <person name="Thomas B.C."/>
            <person name="Singh A."/>
            <person name="Wilkins M.J."/>
            <person name="Karaoz U."/>
            <person name="Brodie E.L."/>
            <person name="Williams K.H."/>
            <person name="Hubbard S.S."/>
            <person name="Banfield J.F."/>
        </authorList>
    </citation>
    <scope>NUCLEOTIDE SEQUENCE [LARGE SCALE GENOMIC DNA]</scope>
    <source>
        <strain evidence="10">RIFCSPLOWO2_12_FULL_64_10</strain>
    </source>
</reference>
<evidence type="ECO:0000256" key="4">
    <source>
        <dbReference type="ARBA" id="ARBA00022643"/>
    </source>
</evidence>
<accession>A0A1F6C9E2</accession>
<protein>
    <recommendedName>
        <fullName evidence="8">Nitroreductase domain-containing protein</fullName>
    </recommendedName>
</protein>
<evidence type="ECO:0000256" key="5">
    <source>
        <dbReference type="ARBA" id="ARBA00022857"/>
    </source>
</evidence>
<proteinExistence type="inferred from homology"/>
<keyword evidence="6" id="KW-0560">Oxidoreductase</keyword>
<organism evidence="9 10">
    <name type="scientific">Handelsmanbacteria sp. (strain RIFCSPLOWO2_12_FULL_64_10)</name>
    <dbReference type="NCBI Taxonomy" id="1817868"/>
    <lineage>
        <taxon>Bacteria</taxon>
        <taxon>Candidatus Handelsmaniibacteriota</taxon>
    </lineage>
</organism>
<name>A0A1F6C9E2_HANXR</name>
<gene>
    <name evidence="9" type="ORF">A3F84_12405</name>
</gene>